<evidence type="ECO:0000256" key="5">
    <source>
        <dbReference type="ARBA" id="ARBA00022833"/>
    </source>
</evidence>
<accession>A0ABV6DYK0</accession>
<comment type="caution">
    <text evidence="10">The sequence shown here is derived from an EMBL/GenBank/DDBJ whole genome shotgun (WGS) entry which is preliminary data.</text>
</comment>
<dbReference type="PROSITE" id="PS52035">
    <property type="entry name" value="PEPTIDASE_M14"/>
    <property type="match status" value="1"/>
</dbReference>
<reference evidence="10 11" key="1">
    <citation type="submission" date="2024-09" db="EMBL/GenBank/DDBJ databases">
        <authorList>
            <person name="Sun Q."/>
            <person name="Mori K."/>
        </authorList>
    </citation>
    <scope>NUCLEOTIDE SEQUENCE [LARGE SCALE GENOMIC DNA]</scope>
    <source>
        <strain evidence="10 11">CCM 8654</strain>
    </source>
</reference>
<comment type="similarity">
    <text evidence="2 7">Belongs to the peptidase M14 family.</text>
</comment>
<feature type="domain" description="Peptidase M14" evidence="9">
    <location>
        <begin position="23"/>
        <end position="261"/>
    </location>
</feature>
<evidence type="ECO:0000256" key="8">
    <source>
        <dbReference type="SAM" id="SignalP"/>
    </source>
</evidence>
<evidence type="ECO:0000313" key="10">
    <source>
        <dbReference type="EMBL" id="MFC0221802.1"/>
    </source>
</evidence>
<evidence type="ECO:0000313" key="11">
    <source>
        <dbReference type="Proteomes" id="UP001589698"/>
    </source>
</evidence>
<evidence type="ECO:0000256" key="7">
    <source>
        <dbReference type="PROSITE-ProRule" id="PRU01379"/>
    </source>
</evidence>
<dbReference type="SMART" id="SM00631">
    <property type="entry name" value="Zn_pept"/>
    <property type="match status" value="1"/>
</dbReference>
<dbReference type="RefSeq" id="WP_378517472.1">
    <property type="nucleotide sequence ID" value="NZ_CBCSDI010000007.1"/>
</dbReference>
<evidence type="ECO:0000256" key="1">
    <source>
        <dbReference type="ARBA" id="ARBA00001947"/>
    </source>
</evidence>
<keyword evidence="11" id="KW-1185">Reference proteome</keyword>
<keyword evidence="10" id="KW-0121">Carboxypeptidase</keyword>
<feature type="signal peptide" evidence="8">
    <location>
        <begin position="1"/>
        <end position="18"/>
    </location>
</feature>
<evidence type="ECO:0000259" key="9">
    <source>
        <dbReference type="PROSITE" id="PS52035"/>
    </source>
</evidence>
<dbReference type="PANTHER" id="PTHR11705">
    <property type="entry name" value="PROTEASE FAMILY M14 CARBOXYPEPTIDASE A,B"/>
    <property type="match status" value="1"/>
</dbReference>
<evidence type="ECO:0000256" key="2">
    <source>
        <dbReference type="ARBA" id="ARBA00005988"/>
    </source>
</evidence>
<gene>
    <name evidence="10" type="ORF">ACFFJG_04865</name>
</gene>
<comment type="cofactor">
    <cofactor evidence="1">
        <name>Zn(2+)</name>
        <dbReference type="ChEBI" id="CHEBI:29105"/>
    </cofactor>
</comment>
<dbReference type="PANTHER" id="PTHR11705:SF143">
    <property type="entry name" value="SLL0236 PROTEIN"/>
    <property type="match status" value="1"/>
</dbReference>
<protein>
    <submittedName>
        <fullName evidence="10">M14 family zinc carboxypeptidase</fullName>
    </submittedName>
</protein>
<dbReference type="PRINTS" id="PR00765">
    <property type="entry name" value="CRBOXYPTASEA"/>
</dbReference>
<name>A0ABV6DYK0_9ACTN</name>
<dbReference type="Pfam" id="PF00246">
    <property type="entry name" value="Peptidase_M14"/>
    <property type="match status" value="1"/>
</dbReference>
<proteinExistence type="inferred from homology"/>
<dbReference type="GO" id="GO:0004180">
    <property type="term" value="F:carboxypeptidase activity"/>
    <property type="evidence" value="ECO:0007669"/>
    <property type="project" value="UniProtKB-KW"/>
</dbReference>
<evidence type="ECO:0000256" key="4">
    <source>
        <dbReference type="ARBA" id="ARBA00022801"/>
    </source>
</evidence>
<keyword evidence="5" id="KW-0862">Zinc</keyword>
<sequence length="261" mass="28531">MRTSVLRRAALAAGLVAAVTTVPPAVGSGAPGAPRVVPHGEAARPAVVEVRTLGRSVRGRPIRAFRLGEPGRRRVVLFSTMHGNERSTKAILEGLRDGRAIRGVDLWVVPTYNPDGFAAGTRRNAHGVDLNRNFPYAWADLDGSYESGPGPASEPETRAVMKFLRDVDPVRVLSFHQPLDGVDTDTKDPRFARRVARALRLPRTTLDCGGLCHGTMTMWFNHHFRGTALTVEYGAHPSRRRMATEAPRQLLHLFGAHRTNG</sequence>
<evidence type="ECO:0000256" key="3">
    <source>
        <dbReference type="ARBA" id="ARBA00022670"/>
    </source>
</evidence>
<dbReference type="Proteomes" id="UP001589698">
    <property type="component" value="Unassembled WGS sequence"/>
</dbReference>
<keyword evidence="3" id="KW-0645">Protease</keyword>
<organism evidence="10 11">
    <name type="scientific">Nocardioides zeicaulis</name>
    <dbReference type="NCBI Taxonomy" id="1776857"/>
    <lineage>
        <taxon>Bacteria</taxon>
        <taxon>Bacillati</taxon>
        <taxon>Actinomycetota</taxon>
        <taxon>Actinomycetes</taxon>
        <taxon>Propionibacteriales</taxon>
        <taxon>Nocardioidaceae</taxon>
        <taxon>Nocardioides</taxon>
    </lineage>
</organism>
<keyword evidence="8" id="KW-0732">Signal</keyword>
<evidence type="ECO:0000256" key="6">
    <source>
        <dbReference type="ARBA" id="ARBA00023049"/>
    </source>
</evidence>
<dbReference type="SUPFAM" id="SSF53187">
    <property type="entry name" value="Zn-dependent exopeptidases"/>
    <property type="match status" value="1"/>
</dbReference>
<keyword evidence="6" id="KW-0482">Metalloprotease</keyword>
<feature type="chain" id="PRO_5046830339" evidence="8">
    <location>
        <begin position="19"/>
        <end position="261"/>
    </location>
</feature>
<comment type="caution">
    <text evidence="7">Lacks conserved residue(s) required for the propagation of feature annotation.</text>
</comment>
<keyword evidence="4" id="KW-0378">Hydrolase</keyword>
<dbReference type="InterPro" id="IPR000834">
    <property type="entry name" value="Peptidase_M14"/>
</dbReference>
<dbReference type="Gene3D" id="3.40.630.10">
    <property type="entry name" value="Zn peptidases"/>
    <property type="match status" value="1"/>
</dbReference>
<dbReference type="EMBL" id="JBHLXH010000001">
    <property type="protein sequence ID" value="MFC0221802.1"/>
    <property type="molecule type" value="Genomic_DNA"/>
</dbReference>